<name>A0A9N9IHM6_9GLOM</name>
<feature type="non-terminal residue" evidence="1">
    <location>
        <position position="1"/>
    </location>
</feature>
<organism evidence="1 2">
    <name type="scientific">Dentiscutata erythropus</name>
    <dbReference type="NCBI Taxonomy" id="1348616"/>
    <lineage>
        <taxon>Eukaryota</taxon>
        <taxon>Fungi</taxon>
        <taxon>Fungi incertae sedis</taxon>
        <taxon>Mucoromycota</taxon>
        <taxon>Glomeromycotina</taxon>
        <taxon>Glomeromycetes</taxon>
        <taxon>Diversisporales</taxon>
        <taxon>Gigasporaceae</taxon>
        <taxon>Dentiscutata</taxon>
    </lineage>
</organism>
<gene>
    <name evidence="1" type="ORF">DERYTH_LOCUS15559</name>
</gene>
<keyword evidence="2" id="KW-1185">Reference proteome</keyword>
<reference evidence="1" key="1">
    <citation type="submission" date="2021-06" db="EMBL/GenBank/DDBJ databases">
        <authorList>
            <person name="Kallberg Y."/>
            <person name="Tangrot J."/>
            <person name="Rosling A."/>
        </authorList>
    </citation>
    <scope>NUCLEOTIDE SEQUENCE</scope>
    <source>
        <strain evidence="1">MA453B</strain>
    </source>
</reference>
<proteinExistence type="predicted"/>
<dbReference type="Proteomes" id="UP000789405">
    <property type="component" value="Unassembled WGS sequence"/>
</dbReference>
<protein>
    <submittedName>
        <fullName evidence="1">1191_t:CDS:1</fullName>
    </submittedName>
</protein>
<dbReference type="AlphaFoldDB" id="A0A9N9IHM6"/>
<evidence type="ECO:0000313" key="2">
    <source>
        <dbReference type="Proteomes" id="UP000789405"/>
    </source>
</evidence>
<dbReference type="EMBL" id="CAJVPY010012715">
    <property type="protein sequence ID" value="CAG8735968.1"/>
    <property type="molecule type" value="Genomic_DNA"/>
</dbReference>
<comment type="caution">
    <text evidence="1">The sequence shown here is derived from an EMBL/GenBank/DDBJ whole genome shotgun (WGS) entry which is preliminary data.</text>
</comment>
<accession>A0A9N9IHM6</accession>
<evidence type="ECO:0000313" key="1">
    <source>
        <dbReference type="EMBL" id="CAG8735968.1"/>
    </source>
</evidence>
<sequence length="49" mass="5599">KDKSDHIPIDILNSYNEQVKANSSLSPQNHPRHLTFICLNKNLTLLTLN</sequence>